<comment type="caution">
    <text evidence="1">The sequence shown here is derived from an EMBL/GenBank/DDBJ whole genome shotgun (WGS) entry which is preliminary data.</text>
</comment>
<name>A0A2S4W3J4_9BASI</name>
<reference evidence="1" key="1">
    <citation type="submission" date="2017-12" db="EMBL/GenBank/DDBJ databases">
        <title>Gene loss provides genomic basis for host adaptation in cereal stripe rust fungi.</title>
        <authorList>
            <person name="Xia C."/>
        </authorList>
    </citation>
    <scope>NUCLEOTIDE SEQUENCE [LARGE SCALE GENOMIC DNA]</scope>
    <source>
        <strain evidence="1">93-210</strain>
    </source>
</reference>
<keyword evidence="2" id="KW-1185">Reference proteome</keyword>
<dbReference type="AlphaFoldDB" id="A0A2S4W3J4"/>
<dbReference type="Proteomes" id="UP000239156">
    <property type="component" value="Unassembled WGS sequence"/>
</dbReference>
<organism evidence="1 2">
    <name type="scientific">Puccinia striiformis</name>
    <dbReference type="NCBI Taxonomy" id="27350"/>
    <lineage>
        <taxon>Eukaryota</taxon>
        <taxon>Fungi</taxon>
        <taxon>Dikarya</taxon>
        <taxon>Basidiomycota</taxon>
        <taxon>Pucciniomycotina</taxon>
        <taxon>Pucciniomycetes</taxon>
        <taxon>Pucciniales</taxon>
        <taxon>Pucciniaceae</taxon>
        <taxon>Puccinia</taxon>
    </lineage>
</organism>
<dbReference type="VEuPathDB" id="FungiDB:PSTT_01481"/>
<evidence type="ECO:0000313" key="2">
    <source>
        <dbReference type="Proteomes" id="UP000239156"/>
    </source>
</evidence>
<dbReference type="EMBL" id="PKSL01000008">
    <property type="protein sequence ID" value="POW16352.1"/>
    <property type="molecule type" value="Genomic_DNA"/>
</dbReference>
<protein>
    <submittedName>
        <fullName evidence="1">Uncharacterized protein</fullName>
    </submittedName>
</protein>
<gene>
    <name evidence="1" type="ORF">PSTT_01481</name>
</gene>
<proteinExistence type="predicted"/>
<sequence>MGMRGRRRWGSVAAEIIYNMFMGLVKDCDRRDRLHNYHRPAEQETPTEVAREATGRFQGTLAKLTIMTILNACILAGSLTDPSRQGNPGTSSNVLVDFRGCGGILQGCNGFKRRVSNVPDDRDTLRTKMCLSSLARHACASTREVNVQLK</sequence>
<evidence type="ECO:0000313" key="1">
    <source>
        <dbReference type="EMBL" id="POW16352.1"/>
    </source>
</evidence>
<accession>A0A2S4W3J4</accession>